<accession>A0AAW1HB32</accession>
<keyword evidence="3" id="KW-1185">Reference proteome</keyword>
<protein>
    <submittedName>
        <fullName evidence="2">Uncharacterized protein</fullName>
    </submittedName>
</protein>
<dbReference type="PANTHER" id="PTHR33699:SF3">
    <property type="entry name" value="OS06G0347300 PROTEIN"/>
    <property type="match status" value="1"/>
</dbReference>
<evidence type="ECO:0000256" key="1">
    <source>
        <dbReference type="SAM" id="MobiDB-lite"/>
    </source>
</evidence>
<dbReference type="Proteomes" id="UP001443914">
    <property type="component" value="Unassembled WGS sequence"/>
</dbReference>
<proteinExistence type="predicted"/>
<dbReference type="AlphaFoldDB" id="A0AAW1HB32"/>
<sequence length="163" mass="18270">MRGSQIPGFGNWEYVNELPITQYFECARQAGIIRYGSSGECGHTCNCNNHSVDYDNYRANPPAKQAKGRMKKSGATNVREGSKNKQDKGKVFDVTVTEVPQTHGAKRAVNAVKKQQKQSQYDAVSSRRPKAVDEDLYKIPPELLKKKKRLGFFSRCLVPPCAM</sequence>
<gene>
    <name evidence="2" type="ORF">RND81_12G157000</name>
</gene>
<organism evidence="2 3">
    <name type="scientific">Saponaria officinalis</name>
    <name type="common">Common soapwort</name>
    <name type="synonym">Lychnis saponaria</name>
    <dbReference type="NCBI Taxonomy" id="3572"/>
    <lineage>
        <taxon>Eukaryota</taxon>
        <taxon>Viridiplantae</taxon>
        <taxon>Streptophyta</taxon>
        <taxon>Embryophyta</taxon>
        <taxon>Tracheophyta</taxon>
        <taxon>Spermatophyta</taxon>
        <taxon>Magnoliopsida</taxon>
        <taxon>eudicotyledons</taxon>
        <taxon>Gunneridae</taxon>
        <taxon>Pentapetalae</taxon>
        <taxon>Caryophyllales</taxon>
        <taxon>Caryophyllaceae</taxon>
        <taxon>Caryophylleae</taxon>
        <taxon>Saponaria</taxon>
    </lineage>
</organism>
<comment type="caution">
    <text evidence="2">The sequence shown here is derived from an EMBL/GenBank/DDBJ whole genome shotgun (WGS) entry which is preliminary data.</text>
</comment>
<evidence type="ECO:0000313" key="2">
    <source>
        <dbReference type="EMBL" id="KAK9673270.1"/>
    </source>
</evidence>
<reference evidence="2" key="1">
    <citation type="submission" date="2024-03" db="EMBL/GenBank/DDBJ databases">
        <title>WGS assembly of Saponaria officinalis var. Norfolk2.</title>
        <authorList>
            <person name="Jenkins J."/>
            <person name="Shu S."/>
            <person name="Grimwood J."/>
            <person name="Barry K."/>
            <person name="Goodstein D."/>
            <person name="Schmutz J."/>
            <person name="Leebens-Mack J."/>
            <person name="Osbourn A."/>
        </authorList>
    </citation>
    <scope>NUCLEOTIDE SEQUENCE [LARGE SCALE GENOMIC DNA]</scope>
    <source>
        <strain evidence="2">JIC</strain>
    </source>
</reference>
<evidence type="ECO:0000313" key="3">
    <source>
        <dbReference type="Proteomes" id="UP001443914"/>
    </source>
</evidence>
<dbReference type="EMBL" id="JBDFQZ010000012">
    <property type="protein sequence ID" value="KAK9673270.1"/>
    <property type="molecule type" value="Genomic_DNA"/>
</dbReference>
<dbReference type="PANTHER" id="PTHR33699">
    <property type="entry name" value="EXPRESSED PROTEIN"/>
    <property type="match status" value="1"/>
</dbReference>
<feature type="region of interest" description="Disordered" evidence="1">
    <location>
        <begin position="61"/>
        <end position="88"/>
    </location>
</feature>
<name>A0AAW1HB32_SAPOF</name>